<dbReference type="Pfam" id="PF12766">
    <property type="entry name" value="Pyridox_oxase_2"/>
    <property type="match status" value="1"/>
</dbReference>
<dbReference type="PANTHER" id="PTHR28243">
    <property type="entry name" value="AGL049CP"/>
    <property type="match status" value="1"/>
</dbReference>
<dbReference type="InterPro" id="IPR012349">
    <property type="entry name" value="Split_barrel_FMN-bd"/>
</dbReference>
<dbReference type="EMBL" id="JAQQXP010000001">
    <property type="protein sequence ID" value="MDC8831261.1"/>
    <property type="molecule type" value="Genomic_DNA"/>
</dbReference>
<keyword evidence="3" id="KW-1185">Reference proteome</keyword>
<dbReference type="InterPro" id="IPR024624">
    <property type="entry name" value="Pyridox_Oxase_Alr4036_FMN-bd"/>
</dbReference>
<evidence type="ECO:0000313" key="3">
    <source>
        <dbReference type="Proteomes" id="UP001218788"/>
    </source>
</evidence>
<accession>A0ABT5L4D7</accession>
<reference evidence="2 3" key="1">
    <citation type="submission" date="2022-10" db="EMBL/GenBank/DDBJ databases">
        <title>Alteromonas sp. chi3 Genome sequencing.</title>
        <authorList>
            <person name="Park S."/>
        </authorList>
    </citation>
    <scope>NUCLEOTIDE SEQUENCE [LARGE SCALE GENOMIC DNA]</scope>
    <source>
        <strain evidence="3">chi3</strain>
    </source>
</reference>
<comment type="caution">
    <text evidence="2">The sequence shown here is derived from an EMBL/GenBank/DDBJ whole genome shotgun (WGS) entry which is preliminary data.</text>
</comment>
<organism evidence="2 3">
    <name type="scientific">Alteromonas gilva</name>
    <dbReference type="NCBI Taxonomy" id="2987522"/>
    <lineage>
        <taxon>Bacteria</taxon>
        <taxon>Pseudomonadati</taxon>
        <taxon>Pseudomonadota</taxon>
        <taxon>Gammaproteobacteria</taxon>
        <taxon>Alteromonadales</taxon>
        <taxon>Alteromonadaceae</taxon>
        <taxon>Alteromonas/Salinimonas group</taxon>
        <taxon>Alteromonas</taxon>
    </lineage>
</organism>
<evidence type="ECO:0000259" key="1">
    <source>
        <dbReference type="Pfam" id="PF12766"/>
    </source>
</evidence>
<dbReference type="Proteomes" id="UP001218788">
    <property type="component" value="Unassembled WGS sequence"/>
</dbReference>
<gene>
    <name evidence="2" type="ORF">OIK42_10860</name>
</gene>
<protein>
    <submittedName>
        <fullName evidence="2">Pyridoxamine 5'-phosphate oxidase family protein</fullName>
    </submittedName>
</protein>
<feature type="domain" description="Pyridoxamine 5'-phosphate oxidase Alr4036 family FMN-binding" evidence="1">
    <location>
        <begin position="2"/>
        <end position="94"/>
    </location>
</feature>
<proteinExistence type="predicted"/>
<dbReference type="PANTHER" id="PTHR28243:SF1">
    <property type="entry name" value="PYRIDOXAMINE 5'-PHOSPHATE OXIDASE ALR4036 FAMILY FMN-BINDING DOMAIN-CONTAINING PROTEIN"/>
    <property type="match status" value="1"/>
</dbReference>
<evidence type="ECO:0000313" key="2">
    <source>
        <dbReference type="EMBL" id="MDC8831261.1"/>
    </source>
</evidence>
<dbReference type="Gene3D" id="2.30.110.10">
    <property type="entry name" value="Electron Transport, Fmn-binding Protein, Chain A"/>
    <property type="match status" value="1"/>
</dbReference>
<dbReference type="SUPFAM" id="SSF50475">
    <property type="entry name" value="FMN-binding split barrel"/>
    <property type="match status" value="1"/>
</dbReference>
<sequence length="187" mass="21528">MSDWHSLLDSSLRKTRDEPQSRYFQLATVDAKGRAQNRTVVCRTFAPQQDTIWFISDIRSAKFAELTVQPNAAVCWYFTTTREQYRLNVTATIHTPETGNALCAEYWQSLSRAGRQQFLWGQPAAPRTHPEQPLQVDESDPDAMPAHFCVVALQVTEVDYLNLKGNPQQRQRFVRQGSRWLCKDLIP</sequence>
<dbReference type="RefSeq" id="WP_273640456.1">
    <property type="nucleotide sequence ID" value="NZ_JAQQXP010000001.1"/>
</dbReference>
<name>A0ABT5L4D7_9ALTE</name>